<name>X1D1Y4_9ZZZZ</name>
<dbReference type="AlphaFoldDB" id="X1D1Y4"/>
<protein>
    <submittedName>
        <fullName evidence="1">Uncharacterized protein</fullName>
    </submittedName>
</protein>
<sequence>IKPDNLMVDIEHRIRGEKKDPYSEKWVPRIVGAKAISEELIGNFMSFLGAYLNNNTSMSNFCNDEINNIMCSIIEYVAEDLTVNAGTYDIKGNYTEMTRSWYLSIIKL</sequence>
<dbReference type="EMBL" id="BART01020274">
    <property type="protein sequence ID" value="GAH02265.1"/>
    <property type="molecule type" value="Genomic_DNA"/>
</dbReference>
<reference evidence="1" key="1">
    <citation type="journal article" date="2014" name="Front. Microbiol.">
        <title>High frequency of phylogenetically diverse reductive dehalogenase-homologous genes in deep subseafloor sedimentary metagenomes.</title>
        <authorList>
            <person name="Kawai M."/>
            <person name="Futagami T."/>
            <person name="Toyoda A."/>
            <person name="Takaki Y."/>
            <person name="Nishi S."/>
            <person name="Hori S."/>
            <person name="Arai W."/>
            <person name="Tsubouchi T."/>
            <person name="Morono Y."/>
            <person name="Uchiyama I."/>
            <person name="Ito T."/>
            <person name="Fujiyama A."/>
            <person name="Inagaki F."/>
            <person name="Takami H."/>
        </authorList>
    </citation>
    <scope>NUCLEOTIDE SEQUENCE</scope>
    <source>
        <strain evidence="1">Expedition CK06-06</strain>
    </source>
</reference>
<gene>
    <name evidence="1" type="ORF">S01H4_37701</name>
</gene>
<accession>X1D1Y4</accession>
<proteinExistence type="predicted"/>
<feature type="non-terminal residue" evidence="1">
    <location>
        <position position="1"/>
    </location>
</feature>
<comment type="caution">
    <text evidence="1">The sequence shown here is derived from an EMBL/GenBank/DDBJ whole genome shotgun (WGS) entry which is preliminary data.</text>
</comment>
<evidence type="ECO:0000313" key="1">
    <source>
        <dbReference type="EMBL" id="GAH02265.1"/>
    </source>
</evidence>
<organism evidence="1">
    <name type="scientific">marine sediment metagenome</name>
    <dbReference type="NCBI Taxonomy" id="412755"/>
    <lineage>
        <taxon>unclassified sequences</taxon>
        <taxon>metagenomes</taxon>
        <taxon>ecological metagenomes</taxon>
    </lineage>
</organism>